<dbReference type="Pfam" id="PF00560">
    <property type="entry name" value="LRR_1"/>
    <property type="match status" value="3"/>
</dbReference>
<keyword evidence="7 10" id="KW-0067">ATP-binding</keyword>
<dbReference type="Gene3D" id="3.30.200.20">
    <property type="entry name" value="Phosphorylase Kinase, domain 1"/>
    <property type="match status" value="1"/>
</dbReference>
<dbReference type="EMBL" id="OIVN01001250">
    <property type="protein sequence ID" value="SPC91768.1"/>
    <property type="molecule type" value="Genomic_DNA"/>
</dbReference>
<dbReference type="InterPro" id="IPR001611">
    <property type="entry name" value="Leu-rich_rpt"/>
</dbReference>
<comment type="subcellular location">
    <subcellularLocation>
        <location evidence="1">Membrane</location>
        <topology evidence="1">Single-pass membrane protein</topology>
    </subcellularLocation>
</comment>
<dbReference type="FunFam" id="3.80.10.10:FF:000317">
    <property type="entry name" value="Inactive leucine-rich repeat receptor-like protein kinase"/>
    <property type="match status" value="1"/>
</dbReference>
<evidence type="ECO:0000256" key="11">
    <source>
        <dbReference type="SAM" id="Phobius"/>
    </source>
</evidence>
<keyword evidence="9 11" id="KW-0472">Membrane</keyword>
<proteinExistence type="predicted"/>
<protein>
    <recommendedName>
        <fullName evidence="12">Protein kinase domain-containing protein</fullName>
    </recommendedName>
</protein>
<dbReference type="PROSITE" id="PS00107">
    <property type="entry name" value="PROTEIN_KINASE_ATP"/>
    <property type="match status" value="1"/>
</dbReference>
<evidence type="ECO:0000256" key="10">
    <source>
        <dbReference type="PROSITE-ProRule" id="PRU10141"/>
    </source>
</evidence>
<evidence type="ECO:0000256" key="3">
    <source>
        <dbReference type="ARBA" id="ARBA00022692"/>
    </source>
</evidence>
<feature type="binding site" evidence="10">
    <location>
        <position position="675"/>
    </location>
    <ligand>
        <name>ATP</name>
        <dbReference type="ChEBI" id="CHEBI:30616"/>
    </ligand>
</feature>
<dbReference type="InterPro" id="IPR001245">
    <property type="entry name" value="Ser-Thr/Tyr_kinase_cat_dom"/>
</dbReference>
<dbReference type="FunFam" id="3.30.200.20:FF:000432">
    <property type="entry name" value="LRR receptor-like serine/threonine-protein kinase EFR"/>
    <property type="match status" value="1"/>
</dbReference>
<dbReference type="PANTHER" id="PTHR27008:SF499">
    <property type="entry name" value="OS06G0581500 PROTEIN"/>
    <property type="match status" value="1"/>
</dbReference>
<keyword evidence="3 11" id="KW-0812">Transmembrane</keyword>
<dbReference type="PROSITE" id="PS50011">
    <property type="entry name" value="PROTEIN_KINASE_DOM"/>
    <property type="match status" value="1"/>
</dbReference>
<dbReference type="Pfam" id="PF07714">
    <property type="entry name" value="PK_Tyr_Ser-Thr"/>
    <property type="match status" value="1"/>
</dbReference>
<reference evidence="13" key="1">
    <citation type="submission" date="2018-02" db="EMBL/GenBank/DDBJ databases">
        <authorList>
            <person name="Cohen D.B."/>
            <person name="Kent A.D."/>
        </authorList>
    </citation>
    <scope>NUCLEOTIDE SEQUENCE</scope>
</reference>
<evidence type="ECO:0000256" key="5">
    <source>
        <dbReference type="ARBA" id="ARBA00022737"/>
    </source>
</evidence>
<dbReference type="Gene3D" id="1.10.510.10">
    <property type="entry name" value="Transferase(Phosphotransferase) domain 1"/>
    <property type="match status" value="2"/>
</dbReference>
<dbReference type="SMART" id="SM00369">
    <property type="entry name" value="LRR_TYP"/>
    <property type="match status" value="8"/>
</dbReference>
<evidence type="ECO:0000259" key="12">
    <source>
        <dbReference type="PROSITE" id="PS50011"/>
    </source>
</evidence>
<gene>
    <name evidence="13" type="ORF">FSB_LOCUS19650</name>
</gene>
<dbReference type="FunFam" id="3.80.10.10:FF:000095">
    <property type="entry name" value="LRR receptor-like serine/threonine-protein kinase GSO1"/>
    <property type="match status" value="1"/>
</dbReference>
<keyword evidence="6 10" id="KW-0547">Nucleotide-binding</keyword>
<dbReference type="Pfam" id="PF23598">
    <property type="entry name" value="LRR_14"/>
    <property type="match status" value="1"/>
</dbReference>
<dbReference type="InterPro" id="IPR013210">
    <property type="entry name" value="LRR_N_plant-typ"/>
</dbReference>
<evidence type="ECO:0000256" key="1">
    <source>
        <dbReference type="ARBA" id="ARBA00004167"/>
    </source>
</evidence>
<dbReference type="InterPro" id="IPR017441">
    <property type="entry name" value="Protein_kinase_ATP_BS"/>
</dbReference>
<sequence>MRKVSGIDSTDRKALLSFKSLVSDPHNALSGWNISSSHCTWFGVHCTSNATKVQSLRLANLGLFANFINGTIPISLSHCLKLEHIVFDNNKLTGHLPSELGQLSRLKLLDVSMNNLTGAIPSTFGNLSTLTILNIARTQMSGEIPNELGRLHNLVVLQLSENEFSGEIPFSIFNMSSLEFLSLTQNRLVGKLPANLGHSLPNIRGLYLARNGLEGPIPTSLSNASHIEFLDLTSNNFTGHIPLLGNLKHLVKLFLGGNSLSSTTELNFQLFDSLTNCTLLSEILLYSNQLAGKLPSSVANLSASLQEICFYDNFLTGSFPQGLEKYQNLVSLSIEKNSFKGKIPNSIGKLQKLERLMVNDNQFSGEIPDIFSNLTRLYQLYMGNNQLSGRIPMSLATCQQLKKLGLAHSGLNGSIPKQIFELPNLYFLQLANNSLIGSLPDRFGDLRQLEVMDISGNQLSGNIPNISQRFSSLLSLNIARNKITGSIPKSLENLAALYSLDLSSNNLSGQIPKELENLHALQVLNLSFNSLEGEVPKNGVFANISWDSLQGNYRLCAFDHVAAERLKVTTCVSKRKSNSPLVLKVTIPISAFIVLVCALCLVWALTIQNKRKTRNNETSSSEVKGLLPRLSYSEIQLATNGFATKNLIGKGAFGSVYRAVFNNGENDTHTTVAVKVLDLTQSKASKSFDAECEALRNIRHRNLVKVFTSCSSIDHTGAEFKALAMEFMSNGNLDKWLYPEDVECGLTLSLTQRLNIAIDVASALDYLHHDCDPPVQGFSPMIHHRMGSSTIGLKGSIGYIAPEYGLGGKASTSGDVYSFGILLLEMIIAKKPTDQMFQEGLSLNKFISEVHESKIFDIADPRLLKDNESLARSCSTSYSTDEDVSSKNKNNNNNIALRVEECVAEMVRVGLSCAASSSKDRFIIREALSKLQEIKRCFIGL</sequence>
<evidence type="ECO:0000256" key="4">
    <source>
        <dbReference type="ARBA" id="ARBA00022729"/>
    </source>
</evidence>
<dbReference type="SUPFAM" id="SSF56112">
    <property type="entry name" value="Protein kinase-like (PK-like)"/>
    <property type="match status" value="1"/>
</dbReference>
<dbReference type="GO" id="GO:0016020">
    <property type="term" value="C:membrane"/>
    <property type="evidence" value="ECO:0007669"/>
    <property type="project" value="UniProtKB-SubCell"/>
</dbReference>
<name>A0A2N9FWZ5_FAGSY</name>
<keyword evidence="8 11" id="KW-1133">Transmembrane helix</keyword>
<dbReference type="Gene3D" id="3.80.10.10">
    <property type="entry name" value="Ribonuclease Inhibitor"/>
    <property type="match status" value="2"/>
</dbReference>
<dbReference type="SMART" id="SM00365">
    <property type="entry name" value="LRR_SD22"/>
    <property type="match status" value="5"/>
</dbReference>
<keyword evidence="5" id="KW-0677">Repeat</keyword>
<feature type="transmembrane region" description="Helical" evidence="11">
    <location>
        <begin position="581"/>
        <end position="605"/>
    </location>
</feature>
<dbReference type="InterPro" id="IPR011009">
    <property type="entry name" value="Kinase-like_dom_sf"/>
</dbReference>
<keyword evidence="2" id="KW-0433">Leucine-rich repeat</keyword>
<evidence type="ECO:0000256" key="2">
    <source>
        <dbReference type="ARBA" id="ARBA00022614"/>
    </source>
</evidence>
<dbReference type="Pfam" id="PF08263">
    <property type="entry name" value="LRRNT_2"/>
    <property type="match status" value="1"/>
</dbReference>
<dbReference type="InterPro" id="IPR032675">
    <property type="entry name" value="LRR_dom_sf"/>
</dbReference>
<dbReference type="PANTHER" id="PTHR27008">
    <property type="entry name" value="OS04G0122200 PROTEIN"/>
    <property type="match status" value="1"/>
</dbReference>
<evidence type="ECO:0000313" key="13">
    <source>
        <dbReference type="EMBL" id="SPC91768.1"/>
    </source>
</evidence>
<keyword evidence="4" id="KW-0732">Signal</keyword>
<dbReference type="GO" id="GO:0005524">
    <property type="term" value="F:ATP binding"/>
    <property type="evidence" value="ECO:0007669"/>
    <property type="project" value="UniProtKB-UniRule"/>
</dbReference>
<evidence type="ECO:0000256" key="9">
    <source>
        <dbReference type="ARBA" id="ARBA00023136"/>
    </source>
</evidence>
<dbReference type="InterPro" id="IPR003591">
    <property type="entry name" value="Leu-rich_rpt_typical-subtyp"/>
</dbReference>
<dbReference type="InterPro" id="IPR055414">
    <property type="entry name" value="LRR_R13L4/SHOC2-like"/>
</dbReference>
<dbReference type="InterPro" id="IPR051809">
    <property type="entry name" value="Plant_receptor-like_S/T_kinase"/>
</dbReference>
<dbReference type="InterPro" id="IPR000719">
    <property type="entry name" value="Prot_kinase_dom"/>
</dbReference>
<evidence type="ECO:0000256" key="6">
    <source>
        <dbReference type="ARBA" id="ARBA00022741"/>
    </source>
</evidence>
<dbReference type="AlphaFoldDB" id="A0A2N9FWZ5"/>
<dbReference type="Pfam" id="PF13855">
    <property type="entry name" value="LRR_8"/>
    <property type="match status" value="1"/>
</dbReference>
<feature type="domain" description="Protein kinase" evidence="12">
    <location>
        <begin position="642"/>
        <end position="939"/>
    </location>
</feature>
<evidence type="ECO:0000256" key="8">
    <source>
        <dbReference type="ARBA" id="ARBA00022989"/>
    </source>
</evidence>
<dbReference type="GO" id="GO:0004674">
    <property type="term" value="F:protein serine/threonine kinase activity"/>
    <property type="evidence" value="ECO:0007669"/>
    <property type="project" value="UniProtKB-EC"/>
</dbReference>
<accession>A0A2N9FWZ5</accession>
<evidence type="ECO:0000256" key="7">
    <source>
        <dbReference type="ARBA" id="ARBA00022840"/>
    </source>
</evidence>
<organism evidence="13">
    <name type="scientific">Fagus sylvatica</name>
    <name type="common">Beechnut</name>
    <dbReference type="NCBI Taxonomy" id="28930"/>
    <lineage>
        <taxon>Eukaryota</taxon>
        <taxon>Viridiplantae</taxon>
        <taxon>Streptophyta</taxon>
        <taxon>Embryophyta</taxon>
        <taxon>Tracheophyta</taxon>
        <taxon>Spermatophyta</taxon>
        <taxon>Magnoliopsida</taxon>
        <taxon>eudicotyledons</taxon>
        <taxon>Gunneridae</taxon>
        <taxon>Pentapetalae</taxon>
        <taxon>rosids</taxon>
        <taxon>fabids</taxon>
        <taxon>Fagales</taxon>
        <taxon>Fagaceae</taxon>
        <taxon>Fagus</taxon>
    </lineage>
</organism>
<dbReference type="SUPFAM" id="SSF52058">
    <property type="entry name" value="L domain-like"/>
    <property type="match status" value="2"/>
</dbReference>